<dbReference type="RefSeq" id="XP_003665581.1">
    <property type="nucleotide sequence ID" value="XM_003665533.1"/>
</dbReference>
<name>G2QIG2_THET4</name>
<dbReference type="KEGG" id="mtm:MYCTH_2309487"/>
<dbReference type="SUPFAM" id="SSF51735">
    <property type="entry name" value="NAD(P)-binding Rossmann-fold domains"/>
    <property type="match status" value="1"/>
</dbReference>
<dbReference type="STRING" id="573729.G2QIG2"/>
<evidence type="ECO:0000313" key="4">
    <source>
        <dbReference type="Proteomes" id="UP000007322"/>
    </source>
</evidence>
<dbReference type="HOGENOM" id="CLU_010194_2_9_1"/>
<organism evidence="3 4">
    <name type="scientific">Thermothelomyces thermophilus (strain ATCC 42464 / BCRC 31852 / DSM 1799)</name>
    <name type="common">Sporotrichum thermophile</name>
    <dbReference type="NCBI Taxonomy" id="573729"/>
    <lineage>
        <taxon>Eukaryota</taxon>
        <taxon>Fungi</taxon>
        <taxon>Dikarya</taxon>
        <taxon>Ascomycota</taxon>
        <taxon>Pezizomycotina</taxon>
        <taxon>Sordariomycetes</taxon>
        <taxon>Sordariomycetidae</taxon>
        <taxon>Sordariales</taxon>
        <taxon>Chaetomiaceae</taxon>
        <taxon>Thermothelomyces</taxon>
    </lineage>
</organism>
<dbReference type="PANTHER" id="PTHR43976">
    <property type="entry name" value="SHORT CHAIN DEHYDROGENASE"/>
    <property type="match status" value="1"/>
</dbReference>
<dbReference type="GeneID" id="11511341"/>
<dbReference type="PRINTS" id="PR00080">
    <property type="entry name" value="SDRFAMILY"/>
</dbReference>
<dbReference type="OrthoDB" id="1933717at2759"/>
<evidence type="ECO:0000256" key="2">
    <source>
        <dbReference type="RuleBase" id="RU000363"/>
    </source>
</evidence>
<dbReference type="VEuPathDB" id="FungiDB:MYCTH_2309487"/>
<gene>
    <name evidence="3" type="ORF">MYCTH_2309487</name>
</gene>
<dbReference type="Proteomes" id="UP000007322">
    <property type="component" value="Chromosome 5"/>
</dbReference>
<dbReference type="eggNOG" id="KOG1205">
    <property type="taxonomic scope" value="Eukaryota"/>
</dbReference>
<keyword evidence="4" id="KW-1185">Reference proteome</keyword>
<protein>
    <submittedName>
        <fullName evidence="3">Uncharacterized protein</fullName>
    </submittedName>
</protein>
<dbReference type="Gene3D" id="3.40.50.720">
    <property type="entry name" value="NAD(P)-binding Rossmann-like Domain"/>
    <property type="match status" value="1"/>
</dbReference>
<keyword evidence="1" id="KW-0521">NADP</keyword>
<dbReference type="CDD" id="cd05374">
    <property type="entry name" value="17beta-HSD-like_SDR_c"/>
    <property type="match status" value="1"/>
</dbReference>
<dbReference type="PROSITE" id="PS00061">
    <property type="entry name" value="ADH_SHORT"/>
    <property type="match status" value="1"/>
</dbReference>
<dbReference type="EMBL" id="CP003006">
    <property type="protein sequence ID" value="AEO60336.1"/>
    <property type="molecule type" value="Genomic_DNA"/>
</dbReference>
<dbReference type="InterPro" id="IPR020904">
    <property type="entry name" value="Sc_DH/Rdtase_CS"/>
</dbReference>
<dbReference type="PRINTS" id="PR00081">
    <property type="entry name" value="GDHRDH"/>
</dbReference>
<evidence type="ECO:0000313" key="3">
    <source>
        <dbReference type="EMBL" id="AEO60336.1"/>
    </source>
</evidence>
<dbReference type="InterPro" id="IPR036291">
    <property type="entry name" value="NAD(P)-bd_dom_sf"/>
</dbReference>
<evidence type="ECO:0000256" key="1">
    <source>
        <dbReference type="ARBA" id="ARBA00022857"/>
    </source>
</evidence>
<dbReference type="InterPro" id="IPR051911">
    <property type="entry name" value="SDR_oxidoreductase"/>
</dbReference>
<dbReference type="AlphaFoldDB" id="G2QIG2"/>
<proteinExistence type="inferred from homology"/>
<reference evidence="3 4" key="1">
    <citation type="journal article" date="2011" name="Nat. Biotechnol.">
        <title>Comparative genomic analysis of the thermophilic biomass-degrading fungi Myceliophthora thermophila and Thielavia terrestris.</title>
        <authorList>
            <person name="Berka R.M."/>
            <person name="Grigoriev I.V."/>
            <person name="Otillar R."/>
            <person name="Salamov A."/>
            <person name="Grimwood J."/>
            <person name="Reid I."/>
            <person name="Ishmael N."/>
            <person name="John T."/>
            <person name="Darmond C."/>
            <person name="Moisan M.-C."/>
            <person name="Henrissat B."/>
            <person name="Coutinho P.M."/>
            <person name="Lombard V."/>
            <person name="Natvig D.O."/>
            <person name="Lindquist E."/>
            <person name="Schmutz J."/>
            <person name="Lucas S."/>
            <person name="Harris P."/>
            <person name="Powlowski J."/>
            <person name="Bellemare A."/>
            <person name="Taylor D."/>
            <person name="Butler G."/>
            <person name="de Vries R.P."/>
            <person name="Allijn I.E."/>
            <person name="van den Brink J."/>
            <person name="Ushinsky S."/>
            <person name="Storms R."/>
            <person name="Powell A.J."/>
            <person name="Paulsen I.T."/>
            <person name="Elbourne L.D.H."/>
            <person name="Baker S.E."/>
            <person name="Magnuson J."/>
            <person name="LaBoissiere S."/>
            <person name="Clutterbuck A.J."/>
            <person name="Martinez D."/>
            <person name="Wogulis M."/>
            <person name="de Leon A.L."/>
            <person name="Rey M.W."/>
            <person name="Tsang A."/>
        </authorList>
    </citation>
    <scope>NUCLEOTIDE SEQUENCE [LARGE SCALE GENOMIC DNA]</scope>
    <source>
        <strain evidence="4">ATCC 42464 / BCRC 31852 / DSM 1799</strain>
    </source>
</reference>
<dbReference type="Pfam" id="PF00106">
    <property type="entry name" value="adh_short"/>
    <property type="match status" value="1"/>
</dbReference>
<dbReference type="InParanoid" id="G2QIG2"/>
<sequence length="294" mass="31689">MAATFTTPNRPLTWLITGCSSGLGLSLARLVQSKGHNLIATSRNPARTPDLVAEVEKAGGKWLALDVDDKDSAKVIENLEAGGQEIDVLVNNAGYSLHAPAESFTEEEIRAQTETVYFGPYRLIRAVLPHMRKRRSGVIVNMSSGAALEGRESMGIYAAAKAALDGLSRVMAKEVAPFNIRVLTVQLGTFNTNMGNATILGKNPLPEDYKGSIADQMMQFMASGKFQGNGDKDKAVKAVYEVVVGEGVGAGREAERLLPLGRDLAARIKTVQDYYAHAIEVFGDICNNVYRDAN</sequence>
<comment type="similarity">
    <text evidence="2">Belongs to the short-chain dehydrogenases/reductases (SDR) family.</text>
</comment>
<dbReference type="InterPro" id="IPR002347">
    <property type="entry name" value="SDR_fam"/>
</dbReference>
<dbReference type="PANTHER" id="PTHR43976:SF6">
    <property type="entry name" value="OXIDOREDUCTASE, PUTATIVE (AFU_ORTHOLOGUE AFUA_1G13950)-RELATED"/>
    <property type="match status" value="1"/>
</dbReference>
<accession>G2QIG2</accession>
<dbReference type="OMA" id="KAMKAVY"/>